<feature type="repeat" description="RCC1" evidence="2">
    <location>
        <begin position="200"/>
        <end position="251"/>
    </location>
</feature>
<name>A0A023F698_TRIIF</name>
<sequence>KMDLKKWNIFSLLNDDFIMEVKIACVFGNYGNEALMVMKNDDVYALGTNVSGCLGLGHLNSTLTPQKVLALCKKGVIGFAYGNGPHVLAYTSKGEVYAWGHNGYCELATGTTTQSQIPLRIEGFLSDKVIVEVACGSHHSVVLTSEGEVYAWGQNKCGQAGSGMNPNQSSPRKVNSLIGGKFIIGIACGQTSTVAVTNNGEVYGWGYNGSGQLGVGNNVNQVNPCRVMALSNTVIVKVACGNSHTLALSDEGKVYAWGANTSGQLATATKSNVFAPEQILQNIGRVVDIAASHYSNISAAMTQNSRVYMWGHCRGISFISSQTVSDPIFTPFTSLHEVFACFGSPPITYKPVTVALDEDVKVEDSIKAAFDDQTTSDLTVRVDGKDIYVHKAILKIRCEHFRSMFQYHWEEDSKNVLEIDQFSYTVYRAFLRYLYTDQIDLAPEQALELLVLANAYCEDTLKKLCEKLMRDGIDVDNAAVLYFNAITFHARELEEFCFRFALNHMTTVVQSKGFASLDETTVKNFITKAAKAGAFKT</sequence>
<reference evidence="4" key="1">
    <citation type="journal article" date="2014" name="PLoS Negl. Trop. Dis.">
        <title>An updated insight into the Sialotranscriptome of Triatoma infestans: developmental stage and geographic variations.</title>
        <authorList>
            <person name="Schwarz A."/>
            <person name="Medrano-Mercado N."/>
            <person name="Schaub G.A."/>
            <person name="Struchiner C.J."/>
            <person name="Bargues M.D."/>
            <person name="Levy M.Z."/>
            <person name="Ribeiro J.M."/>
        </authorList>
    </citation>
    <scope>NUCLEOTIDE SEQUENCE</scope>
    <source>
        <strain evidence="4">Chile</strain>
        <tissue evidence="4">Salivary glands</tissue>
    </source>
</reference>
<feature type="repeat" description="RCC1" evidence="2">
    <location>
        <begin position="252"/>
        <end position="302"/>
    </location>
</feature>
<dbReference type="AlphaFoldDB" id="A0A023F698"/>
<evidence type="ECO:0000259" key="3">
    <source>
        <dbReference type="PROSITE" id="PS50097"/>
    </source>
</evidence>
<evidence type="ECO:0000256" key="2">
    <source>
        <dbReference type="PROSITE-ProRule" id="PRU00235"/>
    </source>
</evidence>
<dbReference type="InterPro" id="IPR058923">
    <property type="entry name" value="RCC1-like_dom"/>
</dbReference>
<dbReference type="InterPro" id="IPR011333">
    <property type="entry name" value="SKP1/BTB/POZ_sf"/>
</dbReference>
<dbReference type="Pfam" id="PF00651">
    <property type="entry name" value="BTB"/>
    <property type="match status" value="1"/>
</dbReference>
<dbReference type="Gene3D" id="2.130.10.30">
    <property type="entry name" value="Regulator of chromosome condensation 1/beta-lactamase-inhibitor protein II"/>
    <property type="match status" value="1"/>
</dbReference>
<dbReference type="InterPro" id="IPR009091">
    <property type="entry name" value="RCC1/BLIP-II"/>
</dbReference>
<dbReference type="PANTHER" id="PTHR22872:SF10">
    <property type="entry name" value="ULTRAVIOLET-B RECEPTOR UVR8"/>
    <property type="match status" value="1"/>
</dbReference>
<accession>A0A023F698</accession>
<dbReference type="Pfam" id="PF00415">
    <property type="entry name" value="RCC1"/>
    <property type="match status" value="1"/>
</dbReference>
<dbReference type="SUPFAM" id="SSF50985">
    <property type="entry name" value="RCC1/BLIP-II"/>
    <property type="match status" value="1"/>
</dbReference>
<dbReference type="CDD" id="cd18298">
    <property type="entry name" value="BTB_POZ_RCBTB1_2"/>
    <property type="match status" value="1"/>
</dbReference>
<dbReference type="EMBL" id="GBBI01001964">
    <property type="protein sequence ID" value="JAC16748.1"/>
    <property type="molecule type" value="mRNA"/>
</dbReference>
<dbReference type="PANTHER" id="PTHR22872">
    <property type="entry name" value="BTK-BINDING PROTEIN-RELATED"/>
    <property type="match status" value="1"/>
</dbReference>
<dbReference type="SUPFAM" id="SSF54695">
    <property type="entry name" value="POZ domain"/>
    <property type="match status" value="1"/>
</dbReference>
<feature type="non-terminal residue" evidence="4">
    <location>
        <position position="1"/>
    </location>
</feature>
<evidence type="ECO:0000313" key="4">
    <source>
        <dbReference type="EMBL" id="JAC16748.1"/>
    </source>
</evidence>
<keyword evidence="1" id="KW-0677">Repeat</keyword>
<feature type="repeat" description="RCC1" evidence="2">
    <location>
        <begin position="147"/>
        <end position="199"/>
    </location>
</feature>
<protein>
    <submittedName>
        <fullName evidence="4">Putative e3 ubiquitin-protein ligase herc4-like isoform 1</fullName>
    </submittedName>
</protein>
<dbReference type="PROSITE" id="PS50097">
    <property type="entry name" value="BTB"/>
    <property type="match status" value="1"/>
</dbReference>
<dbReference type="PROSITE" id="PS50012">
    <property type="entry name" value="RCC1_3"/>
    <property type="match status" value="4"/>
</dbReference>
<dbReference type="PRINTS" id="PR00633">
    <property type="entry name" value="RCCNDNSATION"/>
</dbReference>
<dbReference type="SMART" id="SM00225">
    <property type="entry name" value="BTB"/>
    <property type="match status" value="1"/>
</dbReference>
<evidence type="ECO:0000256" key="1">
    <source>
        <dbReference type="ARBA" id="ARBA00022737"/>
    </source>
</evidence>
<feature type="domain" description="BTB" evidence="3">
    <location>
        <begin position="376"/>
        <end position="443"/>
    </location>
</feature>
<dbReference type="Pfam" id="PF25390">
    <property type="entry name" value="WD40_RLD"/>
    <property type="match status" value="1"/>
</dbReference>
<dbReference type="InterPro" id="IPR051625">
    <property type="entry name" value="Signaling_Regulatory_Domain"/>
</dbReference>
<dbReference type="Gene3D" id="3.30.710.10">
    <property type="entry name" value="Potassium Channel Kv1.1, Chain A"/>
    <property type="match status" value="1"/>
</dbReference>
<dbReference type="InterPro" id="IPR000210">
    <property type="entry name" value="BTB/POZ_dom"/>
</dbReference>
<dbReference type="InterPro" id="IPR000408">
    <property type="entry name" value="Reg_chr_condens"/>
</dbReference>
<feature type="repeat" description="RCC1" evidence="2">
    <location>
        <begin position="94"/>
        <end position="146"/>
    </location>
</feature>
<dbReference type="CDD" id="cd18498">
    <property type="entry name" value="BACK_RCBTB1_2"/>
    <property type="match status" value="1"/>
</dbReference>
<organism evidence="4">
    <name type="scientific">Triatoma infestans</name>
    <name type="common">Assassin bug</name>
    <dbReference type="NCBI Taxonomy" id="30076"/>
    <lineage>
        <taxon>Eukaryota</taxon>
        <taxon>Metazoa</taxon>
        <taxon>Ecdysozoa</taxon>
        <taxon>Arthropoda</taxon>
        <taxon>Hexapoda</taxon>
        <taxon>Insecta</taxon>
        <taxon>Pterygota</taxon>
        <taxon>Neoptera</taxon>
        <taxon>Paraneoptera</taxon>
        <taxon>Hemiptera</taxon>
        <taxon>Heteroptera</taxon>
        <taxon>Panheteroptera</taxon>
        <taxon>Cimicomorpha</taxon>
        <taxon>Reduviidae</taxon>
        <taxon>Triatominae</taxon>
        <taxon>Triatoma</taxon>
    </lineage>
</organism>
<dbReference type="PROSITE" id="PS00626">
    <property type="entry name" value="RCC1_2"/>
    <property type="match status" value="2"/>
</dbReference>
<proteinExistence type="evidence at transcript level"/>